<dbReference type="KEGG" id="vg:56135876"/>
<dbReference type="RefSeq" id="YP_009903600.1">
    <property type="nucleotide sequence ID" value="NC_049849.1"/>
</dbReference>
<protein>
    <submittedName>
        <fullName evidence="1">Uncharacterized protein</fullName>
    </submittedName>
</protein>
<evidence type="ECO:0000313" key="2">
    <source>
        <dbReference type="Proteomes" id="UP000320799"/>
    </source>
</evidence>
<reference evidence="1 2" key="1">
    <citation type="submission" date="2019-06" db="EMBL/GenBank/DDBJ databases">
        <authorList>
            <person name="Kincaid V.D."/>
            <person name="Fuller A."/>
            <person name="Hodges K."/>
            <person name="Bansal M."/>
            <person name="Essig J."/>
            <person name="Johnson A."/>
        </authorList>
    </citation>
    <scope>NUCLEOTIDE SEQUENCE [LARGE SCALE GENOMIC DNA]</scope>
</reference>
<keyword evidence="2" id="KW-1185">Reference proteome</keyword>
<dbReference type="Proteomes" id="UP000320799">
    <property type="component" value="Segment"/>
</dbReference>
<dbReference type="GeneID" id="56135876"/>
<evidence type="ECO:0000313" key="1">
    <source>
        <dbReference type="EMBL" id="QDH83420.1"/>
    </source>
</evidence>
<organism evidence="1 2">
    <name type="scientific">Achromobacter phage Motura</name>
    <dbReference type="NCBI Taxonomy" id="2591403"/>
    <lineage>
        <taxon>Viruses</taxon>
        <taxon>Duplodnaviria</taxon>
        <taxon>Heunggongvirae</taxon>
        <taxon>Uroviricota</taxon>
        <taxon>Caudoviricetes</taxon>
        <taxon>Moturavirus</taxon>
        <taxon>Moturavirus motura</taxon>
    </lineage>
</organism>
<dbReference type="EMBL" id="MN094788">
    <property type="protein sequence ID" value="QDH83420.1"/>
    <property type="molecule type" value="Genomic_DNA"/>
</dbReference>
<accession>A0A514CSH4</accession>
<sequence length="217" mass="24762">MVPLLPIEVFMFGTITLASNGGLEVLPIFKNHLSGTHNPGRQNGTWVLETYDESAEVYLPQRDKHVTIWCNDPEHYFWTEYLQSQEATKDTQRAKLQKVARNLPGNINYAVLNTEGDHGSISLLTPEYNGAAIAVSVVISQRSAQLLWSISEDEDLIEKLRASDPRMYSIYRFPEVRGAMFINTLAVCSKWWKWMQTFEGNTLKCCNALEVMLCKER</sequence>
<proteinExistence type="predicted"/>
<name>A0A514CSH4_9CAUD</name>